<feature type="transmembrane region" description="Helical" evidence="6">
    <location>
        <begin position="179"/>
        <end position="199"/>
    </location>
</feature>
<feature type="transmembrane region" description="Helical" evidence="6">
    <location>
        <begin position="64"/>
        <end position="81"/>
    </location>
</feature>
<dbReference type="InterPro" id="IPR050638">
    <property type="entry name" value="AA-Vitamin_Transporters"/>
</dbReference>
<evidence type="ECO:0000256" key="3">
    <source>
        <dbReference type="ARBA" id="ARBA00022692"/>
    </source>
</evidence>
<dbReference type="RefSeq" id="WP_091987950.1">
    <property type="nucleotide sequence ID" value="NZ_FOLO01000036.1"/>
</dbReference>
<dbReference type="OrthoDB" id="2352272at2"/>
<keyword evidence="9" id="KW-1185">Reference proteome</keyword>
<comment type="similarity">
    <text evidence="2">Belongs to the EamA transporter family.</text>
</comment>
<protein>
    <submittedName>
        <fullName evidence="8">Permease of the drug/metabolite transporter (DMT) superfamily</fullName>
    </submittedName>
</protein>
<dbReference type="PANTHER" id="PTHR32322">
    <property type="entry name" value="INNER MEMBRANE TRANSPORTER"/>
    <property type="match status" value="1"/>
</dbReference>
<feature type="transmembrane region" description="Helical" evidence="6">
    <location>
        <begin position="117"/>
        <end position="135"/>
    </location>
</feature>
<evidence type="ECO:0000256" key="5">
    <source>
        <dbReference type="ARBA" id="ARBA00023136"/>
    </source>
</evidence>
<keyword evidence="5 6" id="KW-0472">Membrane</keyword>
<keyword evidence="4 6" id="KW-1133">Transmembrane helix</keyword>
<feature type="domain" description="EamA" evidence="7">
    <location>
        <begin position="3"/>
        <end position="133"/>
    </location>
</feature>
<evidence type="ECO:0000259" key="7">
    <source>
        <dbReference type="Pfam" id="PF00892"/>
    </source>
</evidence>
<dbReference type="GO" id="GO:0016020">
    <property type="term" value="C:membrane"/>
    <property type="evidence" value="ECO:0007669"/>
    <property type="project" value="UniProtKB-SubCell"/>
</dbReference>
<feature type="domain" description="EamA" evidence="7">
    <location>
        <begin position="149"/>
        <end position="283"/>
    </location>
</feature>
<feature type="transmembrane region" description="Helical" evidence="6">
    <location>
        <begin position="147"/>
        <end position="167"/>
    </location>
</feature>
<evidence type="ECO:0000256" key="6">
    <source>
        <dbReference type="SAM" id="Phobius"/>
    </source>
</evidence>
<feature type="transmembrane region" description="Helical" evidence="6">
    <location>
        <begin position="87"/>
        <end position="105"/>
    </location>
</feature>
<comment type="subcellular location">
    <subcellularLocation>
        <location evidence="1">Membrane</location>
        <topology evidence="1">Multi-pass membrane protein</topology>
    </subcellularLocation>
</comment>
<sequence length="306" mass="34227">MSAILYALMIFVWGFSWIAIKWQQGNVPMEVSILYRFSLAVVVMFVIGKLFNKLQRVHKADQKFFALQGLCLFCCNFLFFYSSTAYIASGLTAVVMATAPIFNAIHGRIFYGTPPNNNFWLGVIIGLMGICSLFAGDLLQTNWSKEVLLGLFYALAGTWCFSIGNMISIRNTKNNVQPFTATSYAMLYGCAALFMIILFKDLNFEIMLELRYLASLAYLAVPATVIGFTVYLLLVDRIGANNAAYLLVITPIVALVVSSIFENYQWTIFSTLGLLCVVLGNVITQIKKPLLSYIVKPHEFGFKLSK</sequence>
<dbReference type="Proteomes" id="UP000198862">
    <property type="component" value="Unassembled WGS sequence"/>
</dbReference>
<dbReference type="AlphaFoldDB" id="A0A1I1PZ82"/>
<feature type="transmembrane region" description="Helical" evidence="6">
    <location>
        <begin position="267"/>
        <end position="286"/>
    </location>
</feature>
<proteinExistence type="inferred from homology"/>
<dbReference type="SUPFAM" id="SSF103481">
    <property type="entry name" value="Multidrug resistance efflux transporter EmrE"/>
    <property type="match status" value="2"/>
</dbReference>
<dbReference type="InterPro" id="IPR037185">
    <property type="entry name" value="EmrE-like"/>
</dbReference>
<feature type="transmembrane region" description="Helical" evidence="6">
    <location>
        <begin position="243"/>
        <end position="261"/>
    </location>
</feature>
<organism evidence="8 9">
    <name type="scientific">Pseudoalteromonas denitrificans DSM 6059</name>
    <dbReference type="NCBI Taxonomy" id="1123010"/>
    <lineage>
        <taxon>Bacteria</taxon>
        <taxon>Pseudomonadati</taxon>
        <taxon>Pseudomonadota</taxon>
        <taxon>Gammaproteobacteria</taxon>
        <taxon>Alteromonadales</taxon>
        <taxon>Pseudoalteromonadaceae</taxon>
        <taxon>Pseudoalteromonas</taxon>
    </lineage>
</organism>
<evidence type="ECO:0000256" key="4">
    <source>
        <dbReference type="ARBA" id="ARBA00022989"/>
    </source>
</evidence>
<keyword evidence="3 6" id="KW-0812">Transmembrane</keyword>
<dbReference type="EMBL" id="FOLO01000036">
    <property type="protein sequence ID" value="SFD15129.1"/>
    <property type="molecule type" value="Genomic_DNA"/>
</dbReference>
<name>A0A1I1PZ82_9GAMM</name>
<reference evidence="8 9" key="1">
    <citation type="submission" date="2016-10" db="EMBL/GenBank/DDBJ databases">
        <authorList>
            <person name="de Groot N.N."/>
        </authorList>
    </citation>
    <scope>NUCLEOTIDE SEQUENCE [LARGE SCALE GENOMIC DNA]</scope>
    <source>
        <strain evidence="8 9">DSM 6059</strain>
    </source>
</reference>
<feature type="transmembrane region" description="Helical" evidence="6">
    <location>
        <begin position="5"/>
        <end position="22"/>
    </location>
</feature>
<dbReference type="Pfam" id="PF00892">
    <property type="entry name" value="EamA"/>
    <property type="match status" value="2"/>
</dbReference>
<feature type="transmembrane region" description="Helical" evidence="6">
    <location>
        <begin position="34"/>
        <end position="52"/>
    </location>
</feature>
<gene>
    <name evidence="8" type="ORF">SAMN02745724_03679</name>
</gene>
<dbReference type="InterPro" id="IPR000620">
    <property type="entry name" value="EamA_dom"/>
</dbReference>
<dbReference type="PANTHER" id="PTHR32322:SF2">
    <property type="entry name" value="EAMA DOMAIN-CONTAINING PROTEIN"/>
    <property type="match status" value="1"/>
</dbReference>
<evidence type="ECO:0000256" key="2">
    <source>
        <dbReference type="ARBA" id="ARBA00007362"/>
    </source>
</evidence>
<feature type="transmembrane region" description="Helical" evidence="6">
    <location>
        <begin position="211"/>
        <end position="234"/>
    </location>
</feature>
<evidence type="ECO:0000256" key="1">
    <source>
        <dbReference type="ARBA" id="ARBA00004141"/>
    </source>
</evidence>
<accession>A0A1I1PZ82</accession>
<evidence type="ECO:0000313" key="8">
    <source>
        <dbReference type="EMBL" id="SFD15129.1"/>
    </source>
</evidence>
<evidence type="ECO:0000313" key="9">
    <source>
        <dbReference type="Proteomes" id="UP000198862"/>
    </source>
</evidence>